<gene>
    <name evidence="1" type="ORF">WKR92_00700</name>
</gene>
<organism evidence="1 2">
    <name type="scientific">Albibacterium profundi</name>
    <dbReference type="NCBI Taxonomy" id="3134906"/>
    <lineage>
        <taxon>Bacteria</taxon>
        <taxon>Pseudomonadati</taxon>
        <taxon>Bacteroidota</taxon>
        <taxon>Sphingobacteriia</taxon>
        <taxon>Sphingobacteriales</taxon>
        <taxon>Sphingobacteriaceae</taxon>
        <taxon>Albibacterium</taxon>
    </lineage>
</organism>
<proteinExistence type="predicted"/>
<dbReference type="Gene3D" id="2.60.40.3620">
    <property type="match status" value="2"/>
</dbReference>
<dbReference type="RefSeq" id="WP_375555921.1">
    <property type="nucleotide sequence ID" value="NZ_JBBVGT010000001.1"/>
</dbReference>
<comment type="caution">
    <text evidence="1">The sequence shown here is derived from an EMBL/GenBank/DDBJ whole genome shotgun (WGS) entry which is preliminary data.</text>
</comment>
<evidence type="ECO:0000313" key="2">
    <source>
        <dbReference type="Proteomes" id="UP001580928"/>
    </source>
</evidence>
<keyword evidence="2" id="KW-1185">Reference proteome</keyword>
<reference evidence="1 2" key="1">
    <citation type="submission" date="2024-04" db="EMBL/GenBank/DDBJ databases">
        <title>Albibacterium profundi sp. nov., isolated from sediment of the Challenger Deep of Mariana Trench.</title>
        <authorList>
            <person name="Wang Y."/>
        </authorList>
    </citation>
    <scope>NUCLEOTIDE SEQUENCE [LARGE SCALE GENOMIC DNA]</scope>
    <source>
        <strain evidence="1 2">RHL897</strain>
    </source>
</reference>
<evidence type="ECO:0000313" key="1">
    <source>
        <dbReference type="EMBL" id="MFB5944340.1"/>
    </source>
</evidence>
<sequence length="330" mass="35246">MKRKYLNLYRSLFLMLVGLLAFSSCKKVEHGIDESIVSISNTTPSSALLGSTVEVGLVANNVTSLTLSVVPAGGGESIYSATIDNPENKHILTHEIAVPADDAWLGEHLIQVVYAIGGTNVEKTKAITFTEGDPVFFLVGGSTGAGWEPSAAIPMRMYTDGDDDVSKDKFEIFVYLVAEDGGFKFLPTQGGWDGALGDGGDGMLSDEEGGANLMVTEDGFYRLRMNREALTYEALKTEWGIIGDATAGGWDADTDMEFEGGKGSYTWTITTNLTAGELKFRANDDWAINLGGAVGNLSFDGDNIAIADAGSYTISLHMEPSGYKAEINKN</sequence>
<dbReference type="EMBL" id="JBBVGT010000001">
    <property type="protein sequence ID" value="MFB5944340.1"/>
    <property type="molecule type" value="Genomic_DNA"/>
</dbReference>
<dbReference type="CDD" id="cd12956">
    <property type="entry name" value="CBM_SusE-F_like"/>
    <property type="match status" value="1"/>
</dbReference>
<protein>
    <submittedName>
        <fullName evidence="1">SusF/SusE family outer membrane protein</fullName>
    </submittedName>
</protein>
<dbReference type="Proteomes" id="UP001580928">
    <property type="component" value="Unassembled WGS sequence"/>
</dbReference>
<dbReference type="PROSITE" id="PS51257">
    <property type="entry name" value="PROKAR_LIPOPROTEIN"/>
    <property type="match status" value="1"/>
</dbReference>
<accession>A0ABV5CAA4</accession>
<name>A0ABV5CAA4_9SPHI</name>